<evidence type="ECO:0000313" key="2">
    <source>
        <dbReference type="EMBL" id="GIH21693.1"/>
    </source>
</evidence>
<dbReference type="Proteomes" id="UP000640052">
    <property type="component" value="Unassembled WGS sequence"/>
</dbReference>
<comment type="caution">
    <text evidence="2">The sequence shown here is derived from an EMBL/GenBank/DDBJ whole genome shotgun (WGS) entry which is preliminary data.</text>
</comment>
<proteinExistence type="predicted"/>
<feature type="chain" id="PRO_5036712149" description="Secreted protein" evidence="1">
    <location>
        <begin position="33"/>
        <end position="306"/>
    </location>
</feature>
<evidence type="ECO:0000313" key="3">
    <source>
        <dbReference type="Proteomes" id="UP000640052"/>
    </source>
</evidence>
<keyword evidence="3" id="KW-1185">Reference proteome</keyword>
<sequence>MRMSRSRLAALAGAAVLLATSVVAGSATPASAALPGLERVFAAAPINPDALKNVHVTCPTGKQLVGATYVLSGNSAGNVVVDDFVPNIIPNGNPNPQAPTDIGLTAYAVDSFSSSWGATVIAFCVNPLPGLEVVAGVPDPLGSNDFHTDVASCPSGKVLTGSGYSIDGAEGEAVLDDWVPNGGAATAPTSVSMIAYEEDSFAGAWTLQAFAICANPVSGLVRVTGPAVGGAGDSHNSIATCTGSRVLMSAGFEVIGGTGEVAVDDLIVTRQFNANQQSIGVEGIAHELDPLSSSWSMTSYAVCANP</sequence>
<organism evidence="2 3">
    <name type="scientific">Acrocarpospora phusangensis</name>
    <dbReference type="NCBI Taxonomy" id="1070424"/>
    <lineage>
        <taxon>Bacteria</taxon>
        <taxon>Bacillati</taxon>
        <taxon>Actinomycetota</taxon>
        <taxon>Actinomycetes</taxon>
        <taxon>Streptosporangiales</taxon>
        <taxon>Streptosporangiaceae</taxon>
        <taxon>Acrocarpospora</taxon>
    </lineage>
</organism>
<dbReference type="EMBL" id="BOOA01000001">
    <property type="protein sequence ID" value="GIH21693.1"/>
    <property type="molecule type" value="Genomic_DNA"/>
</dbReference>
<gene>
    <name evidence="2" type="ORF">Aph01nite_00030</name>
</gene>
<dbReference type="AlphaFoldDB" id="A0A919UKU9"/>
<dbReference type="InterPro" id="IPR006311">
    <property type="entry name" value="TAT_signal"/>
</dbReference>
<name>A0A919UKU9_9ACTN</name>
<dbReference type="RefSeq" id="WP_204038577.1">
    <property type="nucleotide sequence ID" value="NZ_BOOA01000001.1"/>
</dbReference>
<keyword evidence="1" id="KW-0732">Signal</keyword>
<accession>A0A919UKU9</accession>
<feature type="signal peptide" evidence="1">
    <location>
        <begin position="1"/>
        <end position="32"/>
    </location>
</feature>
<evidence type="ECO:0000256" key="1">
    <source>
        <dbReference type="SAM" id="SignalP"/>
    </source>
</evidence>
<reference evidence="2" key="1">
    <citation type="submission" date="2021-01" db="EMBL/GenBank/DDBJ databases">
        <title>Whole genome shotgun sequence of Acrocarpospora phusangensis NBRC 108782.</title>
        <authorList>
            <person name="Komaki H."/>
            <person name="Tamura T."/>
        </authorList>
    </citation>
    <scope>NUCLEOTIDE SEQUENCE</scope>
    <source>
        <strain evidence="2">NBRC 108782</strain>
    </source>
</reference>
<dbReference type="PROSITE" id="PS51318">
    <property type="entry name" value="TAT"/>
    <property type="match status" value="1"/>
</dbReference>
<protein>
    <recommendedName>
        <fullName evidence="4">Secreted protein</fullName>
    </recommendedName>
</protein>
<evidence type="ECO:0008006" key="4">
    <source>
        <dbReference type="Google" id="ProtNLM"/>
    </source>
</evidence>